<protein>
    <recommendedName>
        <fullName evidence="7">MPN domain-containing protein</fullName>
    </recommendedName>
</protein>
<dbReference type="GO" id="GO:0006508">
    <property type="term" value="P:proteolysis"/>
    <property type="evidence" value="ECO:0007669"/>
    <property type="project" value="UniProtKB-KW"/>
</dbReference>
<evidence type="ECO:0000256" key="2">
    <source>
        <dbReference type="ARBA" id="ARBA00022723"/>
    </source>
</evidence>
<dbReference type="PROSITE" id="PS50249">
    <property type="entry name" value="MPN"/>
    <property type="match status" value="1"/>
</dbReference>
<keyword evidence="2" id="KW-0479">Metal-binding</keyword>
<feature type="domain" description="MPN" evidence="7">
    <location>
        <begin position="99"/>
        <end position="220"/>
    </location>
</feature>
<evidence type="ECO:0000313" key="9">
    <source>
        <dbReference type="Proteomes" id="UP000241436"/>
    </source>
</evidence>
<evidence type="ECO:0000256" key="4">
    <source>
        <dbReference type="ARBA" id="ARBA00022833"/>
    </source>
</evidence>
<dbReference type="NCBIfam" id="TIGR00608">
    <property type="entry name" value="radc"/>
    <property type="match status" value="1"/>
</dbReference>
<dbReference type="CDD" id="cd08071">
    <property type="entry name" value="MPN_DUF2466"/>
    <property type="match status" value="1"/>
</dbReference>
<reference evidence="9" key="2">
    <citation type="journal article" date="2018" name="Environ. Microbiol.">
        <title>Bloom of a denitrifying methanotroph, 'Candidatus Methylomirabilis limnetica', in a deep stratified lake.</title>
        <authorList>
            <person name="Graf J.S."/>
            <person name="Mayr M.J."/>
            <person name="Marchant H.K."/>
            <person name="Tienken D."/>
            <person name="Hach P.F."/>
            <person name="Brand A."/>
            <person name="Schubert C.J."/>
            <person name="Kuypers M.M."/>
            <person name="Milucka J."/>
        </authorList>
    </citation>
    <scope>NUCLEOTIDE SEQUENCE [LARGE SCALE GENOMIC DNA]</scope>
    <source>
        <strain evidence="9">Zug</strain>
    </source>
</reference>
<dbReference type="Proteomes" id="UP000241436">
    <property type="component" value="Unassembled WGS sequence"/>
</dbReference>
<keyword evidence="9" id="KW-1185">Reference proteome</keyword>
<dbReference type="InterPro" id="IPR037518">
    <property type="entry name" value="MPN"/>
</dbReference>
<evidence type="ECO:0000256" key="5">
    <source>
        <dbReference type="ARBA" id="ARBA00023049"/>
    </source>
</evidence>
<dbReference type="Pfam" id="PF20582">
    <property type="entry name" value="UPF0758_N"/>
    <property type="match status" value="1"/>
</dbReference>
<dbReference type="InterPro" id="IPR020891">
    <property type="entry name" value="UPF0758_CS"/>
</dbReference>
<name>A0A2T4TZV1_9BACT</name>
<dbReference type="GO" id="GO:0046872">
    <property type="term" value="F:metal ion binding"/>
    <property type="evidence" value="ECO:0007669"/>
    <property type="project" value="UniProtKB-KW"/>
</dbReference>
<dbReference type="AlphaFoldDB" id="A0A2T4TZV1"/>
<dbReference type="PROSITE" id="PS01302">
    <property type="entry name" value="UPF0758"/>
    <property type="match status" value="1"/>
</dbReference>
<comment type="caution">
    <text evidence="8">The sequence shown here is derived from an EMBL/GenBank/DDBJ whole genome shotgun (WGS) entry which is preliminary data.</text>
</comment>
<organism evidence="8 9">
    <name type="scientific">Candidatus Methylomirabilis limnetica</name>
    <dbReference type="NCBI Taxonomy" id="2033718"/>
    <lineage>
        <taxon>Bacteria</taxon>
        <taxon>Candidatus Methylomirabilota</taxon>
        <taxon>Candidatus Methylomirabilia</taxon>
        <taxon>Candidatus Methylomirabilales</taxon>
        <taxon>Candidatus Methylomirabilaceae</taxon>
        <taxon>Candidatus Methylomirabilis</taxon>
    </lineage>
</organism>
<reference evidence="8 9" key="1">
    <citation type="submission" date="2017-09" db="EMBL/GenBank/DDBJ databases">
        <title>Bloom of a denitrifying methanotroph, Candidatus Methylomirabilis limnetica, in a deep stratified lake.</title>
        <authorList>
            <person name="Graf J.S."/>
            <person name="Marchant H.K."/>
            <person name="Tienken D."/>
            <person name="Hach P.F."/>
            <person name="Brand A."/>
            <person name="Schubert C.J."/>
            <person name="Kuypers M.M."/>
            <person name="Milucka J."/>
        </authorList>
    </citation>
    <scope>NUCLEOTIDE SEQUENCE [LARGE SCALE GENOMIC DNA]</scope>
    <source>
        <strain evidence="8 9">Zug</strain>
    </source>
</reference>
<dbReference type="Gene3D" id="3.40.140.10">
    <property type="entry name" value="Cytidine Deaminase, domain 2"/>
    <property type="match status" value="1"/>
</dbReference>
<dbReference type="InterPro" id="IPR046778">
    <property type="entry name" value="UPF0758_N"/>
</dbReference>
<dbReference type="PANTHER" id="PTHR30471:SF3">
    <property type="entry name" value="UPF0758 PROTEIN YEES-RELATED"/>
    <property type="match status" value="1"/>
</dbReference>
<keyword evidence="5" id="KW-0482">Metalloprotease</keyword>
<evidence type="ECO:0000259" key="7">
    <source>
        <dbReference type="PROSITE" id="PS50249"/>
    </source>
</evidence>
<dbReference type="EMBL" id="NVQC01000014">
    <property type="protein sequence ID" value="PTL36598.1"/>
    <property type="molecule type" value="Genomic_DNA"/>
</dbReference>
<evidence type="ECO:0000256" key="1">
    <source>
        <dbReference type="ARBA" id="ARBA00022670"/>
    </source>
</evidence>
<evidence type="ECO:0000256" key="3">
    <source>
        <dbReference type="ARBA" id="ARBA00022801"/>
    </source>
</evidence>
<dbReference type="RefSeq" id="WP_107561521.1">
    <property type="nucleotide sequence ID" value="NZ_NVQC01000014.1"/>
</dbReference>
<dbReference type="PANTHER" id="PTHR30471">
    <property type="entry name" value="DNA REPAIR PROTEIN RADC"/>
    <property type="match status" value="1"/>
</dbReference>
<keyword evidence="1" id="KW-0645">Protease</keyword>
<evidence type="ECO:0000313" key="8">
    <source>
        <dbReference type="EMBL" id="PTL36598.1"/>
    </source>
</evidence>
<dbReference type="InterPro" id="IPR025657">
    <property type="entry name" value="RadC_JAB"/>
</dbReference>
<proteinExistence type="inferred from homology"/>
<dbReference type="NCBIfam" id="NF000642">
    <property type="entry name" value="PRK00024.1"/>
    <property type="match status" value="1"/>
</dbReference>
<dbReference type="OrthoDB" id="9804482at2"/>
<comment type="similarity">
    <text evidence="6">Belongs to the UPF0758 family.</text>
</comment>
<keyword evidence="3" id="KW-0378">Hydrolase</keyword>
<dbReference type="GO" id="GO:0008237">
    <property type="term" value="F:metallopeptidase activity"/>
    <property type="evidence" value="ECO:0007669"/>
    <property type="project" value="UniProtKB-KW"/>
</dbReference>
<dbReference type="InterPro" id="IPR001405">
    <property type="entry name" value="UPF0758"/>
</dbReference>
<accession>A0A2T4TZV1</accession>
<gene>
    <name evidence="8" type="ORF">CLG94_03570</name>
</gene>
<evidence type="ECO:0000256" key="6">
    <source>
        <dbReference type="RuleBase" id="RU003797"/>
    </source>
</evidence>
<dbReference type="Pfam" id="PF04002">
    <property type="entry name" value="RadC"/>
    <property type="match status" value="1"/>
</dbReference>
<keyword evidence="4" id="KW-0862">Zinc</keyword>
<sequence>MSKTIHDIPEADRPREKLLRKGAAALSDQELLAVLLGKGTPGMDVMTLASKLARLIDEKGLAVKAEDLSQFAGVGDAKATLILAAIEFARRRIKPEGAKIVTPADLLPHVRHYADRKQEHFLCASINGANEILNIRVVSIGLIDRSPVHPREVFADALSDRASAVIVAHNHPSGGLGPSPSDIAITAQLKAAGAVVGIELLDHIIFNRTGYFSFLEEGKL</sequence>